<dbReference type="NCBIfam" id="TIGR00786">
    <property type="entry name" value="dctM"/>
    <property type="match status" value="1"/>
</dbReference>
<feature type="transmembrane region" description="Helical" evidence="7">
    <location>
        <begin position="169"/>
        <end position="194"/>
    </location>
</feature>
<evidence type="ECO:0000313" key="10">
    <source>
        <dbReference type="Proteomes" id="UP000077875"/>
    </source>
</evidence>
<evidence type="ECO:0000256" key="3">
    <source>
        <dbReference type="ARBA" id="ARBA00022519"/>
    </source>
</evidence>
<keyword evidence="4 7" id="KW-0812">Transmembrane</keyword>
<dbReference type="GO" id="GO:0022857">
    <property type="term" value="F:transmembrane transporter activity"/>
    <property type="evidence" value="ECO:0007669"/>
    <property type="project" value="UniProtKB-UniRule"/>
</dbReference>
<comment type="function">
    <text evidence="7">Part of the tripartite ATP-independent periplasmic (TRAP) transport system.</text>
</comment>
<keyword evidence="6 7" id="KW-0472">Membrane</keyword>
<dbReference type="RefSeq" id="WP_064123881.1">
    <property type="nucleotide sequence ID" value="NZ_CP015243.1"/>
</dbReference>
<keyword evidence="2" id="KW-1003">Cell membrane</keyword>
<evidence type="ECO:0000256" key="4">
    <source>
        <dbReference type="ARBA" id="ARBA00022692"/>
    </source>
</evidence>
<accession>A0A172YIH6</accession>
<dbReference type="PANTHER" id="PTHR33362:SF5">
    <property type="entry name" value="C4-DICARBOXYLATE TRAP TRANSPORTER LARGE PERMEASE PROTEIN DCTM"/>
    <property type="match status" value="1"/>
</dbReference>
<keyword evidence="5 7" id="KW-1133">Transmembrane helix</keyword>
<feature type="transmembrane region" description="Helical" evidence="7">
    <location>
        <begin position="6"/>
        <end position="34"/>
    </location>
</feature>
<sequence length="422" mass="44388">MSAWWVVAALLALLAAGVPVAFAFALLAAVMLWWIEIPMISIPLGLIEGIDSFVLLSVPLFLLMSNVLLRGGMGRDLFAAVQSWVGHWPGGLGVATILSCALFSAICGSSVATAATIGNVAIGEMTSRGYPKRFVYGLLAAGGTLGVLIPPSIPLIIYGAITEESIVELFLAGIVPGLVLTGLFMLACLVHAFTRHGAPRLTPQSLKQRWRASRGALPALGLAVLIVGGIYTGAFTPTEAAGIGAVAAVLLVGLLGRLNWADLRQAVLDSFRTTVTLFLIIIGAKLFGHAVALYDIPQQITAQITATFTTPLGFLLVVALVVLVVGLFLESVSLLLLMVPILLPSLLGMGIDLVWFGILFVIMIEFALITPPVGMNLFVLQAVAGARMGEIVRGVVPFFALMVVALILVYLFPALALWLAKG</sequence>
<dbReference type="STRING" id="376489.A5892_17470"/>
<comment type="subcellular location">
    <subcellularLocation>
        <location evidence="1 7">Cell inner membrane</location>
        <topology evidence="1 7">Multi-pass membrane protein</topology>
    </subcellularLocation>
</comment>
<evidence type="ECO:0000256" key="6">
    <source>
        <dbReference type="ARBA" id="ARBA00023136"/>
    </source>
</evidence>
<dbReference type="PIRSF" id="PIRSF006066">
    <property type="entry name" value="HI0050"/>
    <property type="match status" value="1"/>
</dbReference>
<evidence type="ECO:0000313" key="9">
    <source>
        <dbReference type="EMBL" id="ANF59030.1"/>
    </source>
</evidence>
<dbReference type="KEGG" id="haa:A5892_17470"/>
<dbReference type="InterPro" id="IPR010656">
    <property type="entry name" value="DctM"/>
</dbReference>
<dbReference type="Proteomes" id="UP000077875">
    <property type="component" value="Chromosome"/>
</dbReference>
<feature type="transmembrane region" description="Helical" evidence="7">
    <location>
        <begin position="89"/>
        <end position="122"/>
    </location>
</feature>
<keyword evidence="3 7" id="KW-0997">Cell inner membrane</keyword>
<evidence type="ECO:0000256" key="2">
    <source>
        <dbReference type="ARBA" id="ARBA00022475"/>
    </source>
</evidence>
<keyword evidence="10" id="KW-1185">Reference proteome</keyword>
<feature type="transmembrane region" description="Helical" evidence="7">
    <location>
        <begin position="395"/>
        <end position="420"/>
    </location>
</feature>
<feature type="domain" description="TRAP C4-dicarboxylate transport system permease DctM subunit" evidence="8">
    <location>
        <begin position="8"/>
        <end position="415"/>
    </location>
</feature>
<protein>
    <recommendedName>
        <fullName evidence="7">TRAP transporter large permease protein</fullName>
    </recommendedName>
</protein>
<feature type="transmembrane region" description="Helical" evidence="7">
    <location>
        <begin position="215"/>
        <end position="234"/>
    </location>
</feature>
<feature type="transmembrane region" description="Helical" evidence="7">
    <location>
        <begin position="353"/>
        <end position="375"/>
    </location>
</feature>
<feature type="transmembrane region" description="Helical" evidence="7">
    <location>
        <begin position="46"/>
        <end position="69"/>
    </location>
</feature>
<dbReference type="AlphaFoldDB" id="A0A172YIH6"/>
<dbReference type="PANTHER" id="PTHR33362">
    <property type="entry name" value="SIALIC ACID TRAP TRANSPORTER PERMEASE PROTEIN SIAT-RELATED"/>
    <property type="match status" value="1"/>
</dbReference>
<feature type="transmembrane region" description="Helical" evidence="7">
    <location>
        <begin position="134"/>
        <end position="157"/>
    </location>
</feature>
<evidence type="ECO:0000256" key="5">
    <source>
        <dbReference type="ARBA" id="ARBA00022989"/>
    </source>
</evidence>
<dbReference type="InterPro" id="IPR004681">
    <property type="entry name" value="TRAP_DctM"/>
</dbReference>
<feature type="transmembrane region" description="Helical" evidence="7">
    <location>
        <begin position="240"/>
        <end position="261"/>
    </location>
</feature>
<gene>
    <name evidence="9" type="ORF">A5892_17470</name>
</gene>
<evidence type="ECO:0000256" key="7">
    <source>
        <dbReference type="RuleBase" id="RU369079"/>
    </source>
</evidence>
<dbReference type="Pfam" id="PF06808">
    <property type="entry name" value="DctM"/>
    <property type="match status" value="1"/>
</dbReference>
<name>A0A172YIH6_9GAMM</name>
<dbReference type="GO" id="GO:0005886">
    <property type="term" value="C:plasma membrane"/>
    <property type="evidence" value="ECO:0007669"/>
    <property type="project" value="UniProtKB-SubCell"/>
</dbReference>
<evidence type="ECO:0000256" key="1">
    <source>
        <dbReference type="ARBA" id="ARBA00004429"/>
    </source>
</evidence>
<dbReference type="EMBL" id="CP015243">
    <property type="protein sequence ID" value="ANF59030.1"/>
    <property type="molecule type" value="Genomic_DNA"/>
</dbReference>
<reference evidence="9 10" key="1">
    <citation type="submission" date="2016-04" db="EMBL/GenBank/DDBJ databases">
        <title>Complete Genome Sequence of Halotalea alkalilenta IHB B 13600.</title>
        <authorList>
            <person name="Swarnkar M.K."/>
            <person name="Sharma A."/>
            <person name="Kaushal K."/>
            <person name="Soni R."/>
            <person name="Rana S."/>
            <person name="Singh A.K."/>
            <person name="Gulati A."/>
        </authorList>
    </citation>
    <scope>NUCLEOTIDE SEQUENCE [LARGE SCALE GENOMIC DNA]</scope>
    <source>
        <strain evidence="9 10">IHB B 13600</strain>
    </source>
</reference>
<proteinExistence type="inferred from homology"/>
<comment type="similarity">
    <text evidence="7">Belongs to the TRAP transporter large permease family.</text>
</comment>
<evidence type="ECO:0000259" key="8">
    <source>
        <dbReference type="Pfam" id="PF06808"/>
    </source>
</evidence>
<comment type="subunit">
    <text evidence="7">The complex comprises the extracytoplasmic solute receptor protein and the two transmembrane proteins.</text>
</comment>
<feature type="transmembrane region" description="Helical" evidence="7">
    <location>
        <begin position="273"/>
        <end position="294"/>
    </location>
</feature>
<feature type="transmembrane region" description="Helical" evidence="7">
    <location>
        <begin position="314"/>
        <end position="341"/>
    </location>
</feature>
<organism evidence="9 10">
    <name type="scientific">Halotalea alkalilenta</name>
    <dbReference type="NCBI Taxonomy" id="376489"/>
    <lineage>
        <taxon>Bacteria</taxon>
        <taxon>Pseudomonadati</taxon>
        <taxon>Pseudomonadota</taxon>
        <taxon>Gammaproteobacteria</taxon>
        <taxon>Oceanospirillales</taxon>
        <taxon>Halomonadaceae</taxon>
        <taxon>Halotalea</taxon>
    </lineage>
</organism>
<keyword evidence="7" id="KW-0813">Transport</keyword>